<dbReference type="RefSeq" id="WP_227228428.1">
    <property type="nucleotide sequence ID" value="NZ_JAJCVJ010000001.1"/>
</dbReference>
<feature type="compositionally biased region" description="Basic and acidic residues" evidence="1">
    <location>
        <begin position="97"/>
        <end position="108"/>
    </location>
</feature>
<dbReference type="Pfam" id="PF06243">
    <property type="entry name" value="PaaB"/>
    <property type="match status" value="1"/>
</dbReference>
<dbReference type="InterPro" id="IPR009359">
    <property type="entry name" value="PaaB"/>
</dbReference>
<reference evidence="2 3" key="1">
    <citation type="journal article" date="2019" name="Int. J. Syst. Evol. Microbiol.">
        <title>The Global Catalogue of Microorganisms (GCM) 10K type strain sequencing project: providing services to taxonomists for standard genome sequencing and annotation.</title>
        <authorList>
            <consortium name="The Broad Institute Genomics Platform"/>
            <consortium name="The Broad Institute Genome Sequencing Center for Infectious Disease"/>
            <person name="Wu L."/>
            <person name="Ma J."/>
        </authorList>
    </citation>
    <scope>NUCLEOTIDE SEQUENCE [LARGE SCALE GENOMIC DNA]</scope>
    <source>
        <strain evidence="2 3">CGMCC 1.12237</strain>
    </source>
</reference>
<gene>
    <name evidence="2" type="primary">paaB</name>
    <name evidence="2" type="ORF">ACFPJ5_04665</name>
</gene>
<comment type="caution">
    <text evidence="2">The sequence shown here is derived from an EMBL/GenBank/DDBJ whole genome shotgun (WGS) entry which is preliminary data.</text>
</comment>
<dbReference type="AlphaFoldDB" id="A0ABD5R8C5"/>
<dbReference type="EC" id="1.14.13.149" evidence="2"/>
<feature type="region of interest" description="Disordered" evidence="1">
    <location>
        <begin position="88"/>
        <end position="108"/>
    </location>
</feature>
<sequence>MIFEVFRQEKPGDYHRHVGNVHAPDREMAKLFAQIQHGRRMQTNSLWVVPQDEVSEVDTDEATFGGRTDKAYRWAMTYNRVDASFAEEVADSEDEQREAAKKRQEADS</sequence>
<dbReference type="Proteomes" id="UP001596201">
    <property type="component" value="Unassembled WGS sequence"/>
</dbReference>
<dbReference type="GO" id="GO:0097266">
    <property type="term" value="F:phenylacetyl-CoA 1,2-epoxidase activity"/>
    <property type="evidence" value="ECO:0007669"/>
    <property type="project" value="UniProtKB-EC"/>
</dbReference>
<name>A0ABD5R8C5_9EURY</name>
<organism evidence="2 3">
    <name type="scientific">Salinirubrum litoreum</name>
    <dbReference type="NCBI Taxonomy" id="1126234"/>
    <lineage>
        <taxon>Archaea</taxon>
        <taxon>Methanobacteriati</taxon>
        <taxon>Methanobacteriota</taxon>
        <taxon>Stenosarchaea group</taxon>
        <taxon>Halobacteria</taxon>
        <taxon>Halobacteriales</taxon>
        <taxon>Haloferacaceae</taxon>
        <taxon>Salinirubrum</taxon>
    </lineage>
</organism>
<evidence type="ECO:0000256" key="1">
    <source>
        <dbReference type="SAM" id="MobiDB-lite"/>
    </source>
</evidence>
<dbReference type="NCBIfam" id="NF041867">
    <property type="entry name" value="paab_haloarch"/>
    <property type="match status" value="1"/>
</dbReference>
<accession>A0ABD5R8C5</accession>
<dbReference type="EMBL" id="JBHSKX010000001">
    <property type="protein sequence ID" value="MFC5366219.1"/>
    <property type="molecule type" value="Genomic_DNA"/>
</dbReference>
<proteinExistence type="predicted"/>
<evidence type="ECO:0000313" key="2">
    <source>
        <dbReference type="EMBL" id="MFC5366219.1"/>
    </source>
</evidence>
<dbReference type="Gene3D" id="3.10.20.520">
    <property type="entry name" value="Phenylacetic acid degradation B"/>
    <property type="match status" value="1"/>
</dbReference>
<evidence type="ECO:0000313" key="3">
    <source>
        <dbReference type="Proteomes" id="UP001596201"/>
    </source>
</evidence>
<keyword evidence="2" id="KW-0560">Oxidoreductase</keyword>
<protein>
    <submittedName>
        <fullName evidence="2">1,2-phenylacetyl-CoA epoxidase subunit PaaB</fullName>
        <ecNumber evidence="2">1.14.13.149</ecNumber>
    </submittedName>
</protein>
<keyword evidence="3" id="KW-1185">Reference proteome</keyword>
<dbReference type="InterPro" id="IPR038693">
    <property type="entry name" value="PaaB_sf"/>
</dbReference>